<protein>
    <submittedName>
        <fullName evidence="2">Pimeloyl-ACP methyl ester carboxylesterase</fullName>
    </submittedName>
</protein>
<gene>
    <name evidence="2" type="ORF">SAMN05216214_11459</name>
</gene>
<feature type="domain" description="AB hydrolase-1" evidence="1">
    <location>
        <begin position="64"/>
        <end position="295"/>
    </location>
</feature>
<dbReference type="Gene3D" id="3.40.50.1820">
    <property type="entry name" value="alpha/beta hydrolase"/>
    <property type="match status" value="1"/>
</dbReference>
<proteinExistence type="predicted"/>
<dbReference type="GO" id="GO:0046464">
    <property type="term" value="P:acylglycerol catabolic process"/>
    <property type="evidence" value="ECO:0007669"/>
    <property type="project" value="TreeGrafter"/>
</dbReference>
<reference evidence="2 3" key="1">
    <citation type="submission" date="2016-10" db="EMBL/GenBank/DDBJ databases">
        <authorList>
            <person name="de Groot N.N."/>
        </authorList>
    </citation>
    <scope>NUCLEOTIDE SEQUENCE [LARGE SCALE GENOMIC DNA]</scope>
    <source>
        <strain evidence="2 3">JCM 19513</strain>
    </source>
</reference>
<dbReference type="GO" id="GO:0016020">
    <property type="term" value="C:membrane"/>
    <property type="evidence" value="ECO:0007669"/>
    <property type="project" value="TreeGrafter"/>
</dbReference>
<organism evidence="2 3">
    <name type="scientific">Atopomonas hussainii</name>
    <dbReference type="NCBI Taxonomy" id="1429083"/>
    <lineage>
        <taxon>Bacteria</taxon>
        <taxon>Pseudomonadati</taxon>
        <taxon>Pseudomonadota</taxon>
        <taxon>Gammaproteobacteria</taxon>
        <taxon>Pseudomonadales</taxon>
        <taxon>Pseudomonadaceae</taxon>
        <taxon>Atopomonas</taxon>
    </lineage>
</organism>
<evidence type="ECO:0000313" key="3">
    <source>
        <dbReference type="Proteomes" id="UP000185766"/>
    </source>
</evidence>
<name>A0A1H7R952_9GAMM</name>
<dbReference type="Pfam" id="PF00561">
    <property type="entry name" value="Abhydrolase_1"/>
    <property type="match status" value="1"/>
</dbReference>
<dbReference type="EMBL" id="FOAS01000014">
    <property type="protein sequence ID" value="SEL56771.1"/>
    <property type="molecule type" value="Genomic_DNA"/>
</dbReference>
<evidence type="ECO:0000313" key="2">
    <source>
        <dbReference type="EMBL" id="SEL56771.1"/>
    </source>
</evidence>
<evidence type="ECO:0000259" key="1">
    <source>
        <dbReference type="Pfam" id="PF00561"/>
    </source>
</evidence>
<dbReference type="PANTHER" id="PTHR43798">
    <property type="entry name" value="MONOACYLGLYCEROL LIPASE"/>
    <property type="match status" value="1"/>
</dbReference>
<dbReference type="Proteomes" id="UP000185766">
    <property type="component" value="Unassembled WGS sequence"/>
</dbReference>
<dbReference type="AlphaFoldDB" id="A0A1H7R952"/>
<sequence>MLKKAALALGLLLGAAAATVYFYPQAVLPVARQYELLRADLEHESARVGQINYHFYRGGPTDAPTLVLLHGFGANKDNWVRMAQHLTQDYQVIAIDLPGFGDSDKPNNISYDVGSQAERVAQLTKELGITRFHIAGNSMGGHIAALVAARHPSRVLSLGLLDNGGITAPKKSELFERLERGEPNPLVVYKPEDFDKLLEFVFVKQPPIPAPLKAHFAAEALANQGQNDLIFSHLRDRYIPLEPELGKIKVPTLLLWGDQDRVLDVSSIEVMQPLLAKPSVVIMKDCGHAPMLERPEETAEHYRAFLNKARS</sequence>
<dbReference type="SUPFAM" id="SSF53474">
    <property type="entry name" value="alpha/beta-Hydrolases"/>
    <property type="match status" value="1"/>
</dbReference>
<accession>A0A1H7R952</accession>
<dbReference type="InterPro" id="IPR000073">
    <property type="entry name" value="AB_hydrolase_1"/>
</dbReference>
<dbReference type="PANTHER" id="PTHR43798:SF5">
    <property type="entry name" value="MONOACYLGLYCEROL LIPASE ABHD6"/>
    <property type="match status" value="1"/>
</dbReference>
<dbReference type="STRING" id="1429083.GCA_001885685_03192"/>
<dbReference type="GO" id="GO:0047372">
    <property type="term" value="F:monoacylglycerol lipase activity"/>
    <property type="evidence" value="ECO:0007669"/>
    <property type="project" value="TreeGrafter"/>
</dbReference>
<dbReference type="InterPro" id="IPR029058">
    <property type="entry name" value="AB_hydrolase_fold"/>
</dbReference>
<dbReference type="InterPro" id="IPR050266">
    <property type="entry name" value="AB_hydrolase_sf"/>
</dbReference>
<dbReference type="PRINTS" id="PR00111">
    <property type="entry name" value="ABHYDROLASE"/>
</dbReference>
<keyword evidence="3" id="KW-1185">Reference proteome</keyword>
<dbReference type="RefSeq" id="WP_074869688.1">
    <property type="nucleotide sequence ID" value="NZ_FOAS01000014.1"/>
</dbReference>